<dbReference type="GO" id="GO:0005778">
    <property type="term" value="C:peroxisomal membrane"/>
    <property type="evidence" value="ECO:0007669"/>
    <property type="project" value="UniProtKB-SubCell"/>
</dbReference>
<dbReference type="SMART" id="SM00382">
    <property type="entry name" value="AAA"/>
    <property type="match status" value="2"/>
</dbReference>
<dbReference type="InterPro" id="IPR009010">
    <property type="entry name" value="Asp_de-COase-like_dom_sf"/>
</dbReference>
<organism evidence="20 21">
    <name type="scientific">Trapa incisa</name>
    <dbReference type="NCBI Taxonomy" id="236973"/>
    <lineage>
        <taxon>Eukaryota</taxon>
        <taxon>Viridiplantae</taxon>
        <taxon>Streptophyta</taxon>
        <taxon>Embryophyta</taxon>
        <taxon>Tracheophyta</taxon>
        <taxon>Spermatophyta</taxon>
        <taxon>Magnoliopsida</taxon>
        <taxon>eudicotyledons</taxon>
        <taxon>Gunneridae</taxon>
        <taxon>Pentapetalae</taxon>
        <taxon>rosids</taxon>
        <taxon>malvids</taxon>
        <taxon>Myrtales</taxon>
        <taxon>Lythraceae</taxon>
        <taxon>Trapa</taxon>
    </lineage>
</organism>
<evidence type="ECO:0000256" key="16">
    <source>
        <dbReference type="ARBA" id="ARBA00048778"/>
    </source>
</evidence>
<comment type="caution">
    <text evidence="20">The sequence shown here is derived from an EMBL/GenBank/DDBJ whole genome shotgun (WGS) entry which is preliminary data.</text>
</comment>
<keyword evidence="7" id="KW-0547">Nucleotide-binding</keyword>
<dbReference type="SUPFAM" id="SSF52540">
    <property type="entry name" value="P-loop containing nucleoside triphosphate hydrolases"/>
    <property type="match status" value="2"/>
</dbReference>
<dbReference type="InterPro" id="IPR027417">
    <property type="entry name" value="P-loop_NTPase"/>
</dbReference>
<reference evidence="20 21" key="1">
    <citation type="journal article" date="2023" name="Hortic Res">
        <title>Pangenome of water caltrop reveals structural variations and asymmetric subgenome divergence after allopolyploidization.</title>
        <authorList>
            <person name="Zhang X."/>
            <person name="Chen Y."/>
            <person name="Wang L."/>
            <person name="Yuan Y."/>
            <person name="Fang M."/>
            <person name="Shi L."/>
            <person name="Lu R."/>
            <person name="Comes H.P."/>
            <person name="Ma Y."/>
            <person name="Chen Y."/>
            <person name="Huang G."/>
            <person name="Zhou Y."/>
            <person name="Zheng Z."/>
            <person name="Qiu Y."/>
        </authorList>
    </citation>
    <scope>NUCLEOTIDE SEQUENCE [LARGE SCALE GENOMIC DNA]</scope>
    <source>
        <tissue evidence="20">Roots</tissue>
    </source>
</reference>
<evidence type="ECO:0000256" key="4">
    <source>
        <dbReference type="ARBA" id="ARBA00022490"/>
    </source>
</evidence>
<accession>A0AAN7LHD8</accession>
<dbReference type="CDD" id="cd19526">
    <property type="entry name" value="RecA-like_PEX1_r2"/>
    <property type="match status" value="1"/>
</dbReference>
<dbReference type="FunFam" id="3.10.330.10:FF:000006">
    <property type="entry name" value="Peroxisome biogenesis factor 1"/>
    <property type="match status" value="1"/>
</dbReference>
<dbReference type="InterPro" id="IPR029067">
    <property type="entry name" value="CDC48_domain_2-like_sf"/>
</dbReference>
<dbReference type="InterPro" id="IPR050168">
    <property type="entry name" value="AAA_ATPase_domain"/>
</dbReference>
<evidence type="ECO:0000256" key="7">
    <source>
        <dbReference type="ARBA" id="ARBA00022741"/>
    </source>
</evidence>
<keyword evidence="6" id="KW-0677">Repeat</keyword>
<dbReference type="InterPro" id="IPR003960">
    <property type="entry name" value="ATPase_AAA_CS"/>
</dbReference>
<comment type="subcellular location">
    <subcellularLocation>
        <location evidence="1">Cytoplasm</location>
        <location evidence="1">Cytosol</location>
    </subcellularLocation>
    <subcellularLocation>
        <location evidence="15">Peroxisome membrane</location>
    </subcellularLocation>
</comment>
<dbReference type="GO" id="GO:0005829">
    <property type="term" value="C:cytosol"/>
    <property type="evidence" value="ECO:0007669"/>
    <property type="project" value="UniProtKB-SubCell"/>
</dbReference>
<evidence type="ECO:0000313" key="21">
    <source>
        <dbReference type="Proteomes" id="UP001345219"/>
    </source>
</evidence>
<dbReference type="GO" id="GO:0016558">
    <property type="term" value="P:protein import into peroxisome matrix"/>
    <property type="evidence" value="ECO:0007669"/>
    <property type="project" value="TreeGrafter"/>
</dbReference>
<dbReference type="Gene3D" id="3.40.50.300">
    <property type="entry name" value="P-loop containing nucleotide triphosphate hydrolases"/>
    <property type="match status" value="2"/>
</dbReference>
<dbReference type="GO" id="GO:0016887">
    <property type="term" value="F:ATP hydrolysis activity"/>
    <property type="evidence" value="ECO:0007669"/>
    <property type="project" value="InterPro"/>
</dbReference>
<dbReference type="SUPFAM" id="SSF50692">
    <property type="entry name" value="ADC-like"/>
    <property type="match status" value="1"/>
</dbReference>
<dbReference type="SUPFAM" id="SSF54585">
    <property type="entry name" value="Cdc48 domain 2-like"/>
    <property type="match status" value="1"/>
</dbReference>
<evidence type="ECO:0000256" key="1">
    <source>
        <dbReference type="ARBA" id="ARBA00004514"/>
    </source>
</evidence>
<dbReference type="AlphaFoldDB" id="A0AAN7LHD8"/>
<dbReference type="Pfam" id="PF09262">
    <property type="entry name" value="PEX-1N"/>
    <property type="match status" value="1"/>
</dbReference>
<keyword evidence="12" id="KW-0576">Peroxisome</keyword>
<dbReference type="PANTHER" id="PTHR23077">
    <property type="entry name" value="AAA-FAMILY ATPASE"/>
    <property type="match status" value="1"/>
</dbReference>
<evidence type="ECO:0000256" key="2">
    <source>
        <dbReference type="ARBA" id="ARBA00006914"/>
    </source>
</evidence>
<gene>
    <name evidence="20" type="ORF">SAY87_017226</name>
</gene>
<keyword evidence="11" id="KW-0472">Membrane</keyword>
<keyword evidence="4" id="KW-0963">Cytoplasm</keyword>
<evidence type="ECO:0000256" key="12">
    <source>
        <dbReference type="ARBA" id="ARBA00023140"/>
    </source>
</evidence>
<keyword evidence="5" id="KW-0962">Peroxisome biogenesis</keyword>
<evidence type="ECO:0000256" key="3">
    <source>
        <dbReference type="ARBA" id="ARBA00022448"/>
    </source>
</evidence>
<evidence type="ECO:0000256" key="13">
    <source>
        <dbReference type="ARBA" id="ARBA00032509"/>
    </source>
</evidence>
<dbReference type="PROSITE" id="PS00674">
    <property type="entry name" value="AAA"/>
    <property type="match status" value="1"/>
</dbReference>
<comment type="subunit">
    <text evidence="17">Interacts with PEX6; forming the PEX1-PEX6 AAA ATPase complex, which is composed of a heterohexamer formed by a trimer of PEX1-PEX6 dimers.</text>
</comment>
<evidence type="ECO:0000256" key="8">
    <source>
        <dbReference type="ARBA" id="ARBA00022801"/>
    </source>
</evidence>
<evidence type="ECO:0000256" key="18">
    <source>
        <dbReference type="SAM" id="MobiDB-lite"/>
    </source>
</evidence>
<protein>
    <recommendedName>
        <fullName evidence="14">Peroxisomal ATPase PEX1</fullName>
    </recommendedName>
    <alternativeName>
        <fullName evidence="13">Peroxin-1</fullName>
    </alternativeName>
</protein>
<dbReference type="PANTHER" id="PTHR23077:SF12">
    <property type="entry name" value="PEROXISOMAL ATPASE PEX1"/>
    <property type="match status" value="1"/>
</dbReference>
<dbReference type="Gene3D" id="1.10.8.60">
    <property type="match status" value="2"/>
</dbReference>
<evidence type="ECO:0000256" key="5">
    <source>
        <dbReference type="ARBA" id="ARBA00022593"/>
    </source>
</evidence>
<dbReference type="EMBL" id="JAXIOK010000001">
    <property type="protein sequence ID" value="KAK4781120.1"/>
    <property type="molecule type" value="Genomic_DNA"/>
</dbReference>
<dbReference type="InterPro" id="IPR003959">
    <property type="entry name" value="ATPase_AAA_core"/>
</dbReference>
<proteinExistence type="inferred from homology"/>
<dbReference type="FunFam" id="3.40.50.300:FF:000149">
    <property type="entry name" value="Nuclear valosin-containing protein-like"/>
    <property type="match status" value="1"/>
</dbReference>
<evidence type="ECO:0000256" key="11">
    <source>
        <dbReference type="ARBA" id="ARBA00023136"/>
    </source>
</evidence>
<dbReference type="Pfam" id="PF00004">
    <property type="entry name" value="AAA"/>
    <property type="match status" value="2"/>
</dbReference>
<dbReference type="Gene3D" id="3.10.330.10">
    <property type="match status" value="1"/>
</dbReference>
<keyword evidence="9" id="KW-0067">ATP-binding</keyword>
<keyword evidence="3" id="KW-0813">Transport</keyword>
<dbReference type="FunFam" id="1.10.8.60:FF:000105">
    <property type="entry name" value="PeRoXisome assembly factor"/>
    <property type="match status" value="1"/>
</dbReference>
<comment type="similarity">
    <text evidence="2">Belongs to the AAA ATPase family.</text>
</comment>
<keyword evidence="21" id="KW-1185">Reference proteome</keyword>
<feature type="domain" description="AAA+ ATPase" evidence="19">
    <location>
        <begin position="1009"/>
        <end position="1144"/>
    </location>
</feature>
<feature type="region of interest" description="Disordered" evidence="18">
    <location>
        <begin position="396"/>
        <end position="415"/>
    </location>
</feature>
<feature type="compositionally biased region" description="Polar residues" evidence="18">
    <location>
        <begin position="405"/>
        <end position="414"/>
    </location>
</feature>
<comment type="catalytic activity">
    <reaction evidence="16">
        <text>ATP + H2O = ADP + phosphate + H(+)</text>
        <dbReference type="Rhea" id="RHEA:13065"/>
        <dbReference type="ChEBI" id="CHEBI:15377"/>
        <dbReference type="ChEBI" id="CHEBI:15378"/>
        <dbReference type="ChEBI" id="CHEBI:30616"/>
        <dbReference type="ChEBI" id="CHEBI:43474"/>
        <dbReference type="ChEBI" id="CHEBI:456216"/>
    </reaction>
    <physiologicalReaction direction="left-to-right" evidence="16">
        <dbReference type="Rhea" id="RHEA:13066"/>
    </physiologicalReaction>
</comment>
<evidence type="ECO:0000259" key="19">
    <source>
        <dbReference type="SMART" id="SM00382"/>
    </source>
</evidence>
<dbReference type="GO" id="GO:0005524">
    <property type="term" value="F:ATP binding"/>
    <property type="evidence" value="ECO:0007669"/>
    <property type="project" value="UniProtKB-KW"/>
</dbReference>
<dbReference type="InterPro" id="IPR015342">
    <property type="entry name" value="PEX1-N_C-lobe"/>
</dbReference>
<evidence type="ECO:0000256" key="10">
    <source>
        <dbReference type="ARBA" id="ARBA00022927"/>
    </source>
</evidence>
<feature type="domain" description="AAA+ ATPase" evidence="19">
    <location>
        <begin position="724"/>
        <end position="877"/>
    </location>
</feature>
<name>A0AAN7LHD8_9MYRT</name>
<evidence type="ECO:0000313" key="20">
    <source>
        <dbReference type="EMBL" id="KAK4781120.1"/>
    </source>
</evidence>
<dbReference type="Pfam" id="PF17862">
    <property type="entry name" value="AAA_lid_3"/>
    <property type="match status" value="1"/>
</dbReference>
<dbReference type="InterPro" id="IPR041569">
    <property type="entry name" value="AAA_lid_3"/>
</dbReference>
<evidence type="ECO:0000256" key="9">
    <source>
        <dbReference type="ARBA" id="ARBA00022840"/>
    </source>
</evidence>
<keyword evidence="8" id="KW-0378">Hydrolase</keyword>
<sequence length="1266" mass="139118">MLSAVQSQMNAVEPQFEEFQNIFDVDGAKGLPVNLLDKIPKVTITSGNNVDASGDKVSCSVCLQLISRISQSKEAGADLIFMHHRWTGAFLSCLHSNTGGLLISLQSLQAHRSRQPDGTWFFQLASQFVTVERGMEFEVRAVGGIEDCFVSLPLVLIQTLQQSSPSGLLPQLLALELRSLSSDGDSWFVAWSGATSSSHAIEVSQQFAECISLPSHMRVQVRVVTNMPKATLVTIEPLTEDDWEVLELNSEHAEASILKQVRVVCEGMRFPLWLHGRTIITFIVVSTFPAKAAVQLVPGAEVAVAPKRRVQKVYPGEDSSIRAHQKDSHAHRALLRIQNPDQRFIHKIEVNGTELGIVLSSLAFVHPDTAKRFSLENPSFVLVEPSSSKERNMLLKKGSVDKRSSSSGKESNNGIVGDKNEACHAVVCLLTSDSVAKGHVMISQSLCVYLRASLHSWVHVKRFNNILYKNIPSVSICPATFRMIQTNEKKGQEEYDKVNQSKKSTRLMHSPFLMDVEDWSIHEEVVNLLSHGPNVREFGEATNGSSSERGLQSLLKAWFTAHIDAISSNSQGKINYFLLGSVNLLHFEIKSHHISFPPKAYVSSTASMRNRSKGPSQALELLYLLCISDEPTLHQRINVYQIDIDVAKGRPDNPGGIDILVEKVGWSDPVSLYSTRERASNNEIAVDLSTLSWMQTAASDIVNRLVVLLSPASGKWFGTYDLPLPGHVLIHGPSGSGKTLLARAAARTLENNQDILSHTIFIRCSLFAQEKSSVIRHKISSYLTEALTHAPSVVVFDDLDSIIQSSIELEGSQLSSSTVELMEFLSSILDEYGEKRKHACGIGPLAFVATVQSPNKIPESLISSGRFDFHVQLPAPTSSEREEILKHEIRKRSLHCPQEILQDVASKCDGYDAYDLEILVDRAVHSSIGRTESSQSSTESHSLGKEDFSRAMHDFLPVAMRDITKSTAEGGRSGWDDVGGLSDIRNAIQEMIELPSKFPNIFSRSPLRLRSNVLLYGPPGCGKTHIVGAAATACSMRFISVKGPELLNKYIGASEQAVRDIFSKATSAAPCLLFFDEFDSIAPKRGHDNTGVTDRVVNQFLTELDGVEVLTGVFVFAATSRPDLLDAALLRPGRFDRLLFCDFPMKLERLDILKVLSRRLPLAEDVELETIALMTEGFSGADLQALLSDAQLAAVHNLLDSGEGSNPGKMPLISDALLKSVAAKARPSVSDSEKDRLYSIYRQFLDAKKSTAAQSREAKGKRATLA</sequence>
<evidence type="ECO:0000256" key="17">
    <source>
        <dbReference type="ARBA" id="ARBA00064205"/>
    </source>
</evidence>
<evidence type="ECO:0000256" key="14">
    <source>
        <dbReference type="ARBA" id="ARBA00034532"/>
    </source>
</evidence>
<evidence type="ECO:0000256" key="6">
    <source>
        <dbReference type="ARBA" id="ARBA00022737"/>
    </source>
</evidence>
<dbReference type="Proteomes" id="UP001345219">
    <property type="component" value="Chromosome 13"/>
</dbReference>
<evidence type="ECO:0000256" key="15">
    <source>
        <dbReference type="ARBA" id="ARBA00046271"/>
    </source>
</evidence>
<keyword evidence="10" id="KW-0653">Protein transport</keyword>
<dbReference type="InterPro" id="IPR003593">
    <property type="entry name" value="AAA+_ATPase"/>
</dbReference>